<sequence length="134" mass="15291">MSTYRLEIITRDKVFFDEEVNEIVARGVEGDFAVLVNHSPLVTFLKIAPIKIYDSEKKLREASLTGGLIKVNPEKVTILAEAAEWPEEIDVERAKAAKERAEKRLSDNKYDIARAEAALQRALMRLNLSEKYNR</sequence>
<gene>
    <name evidence="11" type="primary">atpC</name>
    <name evidence="16" type="ORF">SAMN02745973_01372</name>
</gene>
<dbReference type="Gene3D" id="1.20.5.440">
    <property type="entry name" value="ATP synthase delta/epsilon subunit, C-terminal domain"/>
    <property type="match status" value="1"/>
</dbReference>
<dbReference type="GO" id="GO:0005886">
    <property type="term" value="C:plasma membrane"/>
    <property type="evidence" value="ECO:0007669"/>
    <property type="project" value="UniProtKB-SubCell"/>
</dbReference>
<keyword evidence="8 11" id="KW-0472">Membrane</keyword>
<comment type="function">
    <text evidence="1 11">Produces ATP from ADP in the presence of a proton gradient across the membrane.</text>
</comment>
<evidence type="ECO:0000256" key="9">
    <source>
        <dbReference type="ARBA" id="ARBA00023196"/>
    </source>
</evidence>
<evidence type="ECO:0000259" key="15">
    <source>
        <dbReference type="Pfam" id="PF02823"/>
    </source>
</evidence>
<dbReference type="OrthoDB" id="9804110at2"/>
<dbReference type="CDD" id="cd12152">
    <property type="entry name" value="F1-ATPase_delta"/>
    <property type="match status" value="1"/>
</dbReference>
<dbReference type="PANTHER" id="PTHR13822">
    <property type="entry name" value="ATP SYNTHASE DELTA/EPSILON CHAIN"/>
    <property type="match status" value="1"/>
</dbReference>
<dbReference type="EMBL" id="FUWV01000007">
    <property type="protein sequence ID" value="SJZ67627.1"/>
    <property type="molecule type" value="Genomic_DNA"/>
</dbReference>
<keyword evidence="17" id="KW-1185">Reference proteome</keyword>
<keyword evidence="7 11" id="KW-0406">Ion transport</keyword>
<dbReference type="Pfam" id="PF02823">
    <property type="entry name" value="ATP-synt_DE_N"/>
    <property type="match status" value="1"/>
</dbReference>
<dbReference type="GO" id="GO:0005524">
    <property type="term" value="F:ATP binding"/>
    <property type="evidence" value="ECO:0007669"/>
    <property type="project" value="UniProtKB-UniRule"/>
</dbReference>
<dbReference type="Gene3D" id="2.60.15.10">
    <property type="entry name" value="F0F1 ATP synthase delta/epsilon subunit, N-terminal"/>
    <property type="match status" value="1"/>
</dbReference>
<protein>
    <recommendedName>
        <fullName evidence="11">ATP synthase epsilon chain</fullName>
    </recommendedName>
    <alternativeName>
        <fullName evidence="11">ATP synthase F1 sector epsilon subunit</fullName>
    </alternativeName>
    <alternativeName>
        <fullName evidence="11">F-ATPase epsilon subunit</fullName>
    </alternativeName>
</protein>
<dbReference type="RefSeq" id="WP_087678800.1">
    <property type="nucleotide sequence ID" value="NZ_FUWV01000007.1"/>
</dbReference>
<evidence type="ECO:0000256" key="12">
    <source>
        <dbReference type="RuleBase" id="RU003656"/>
    </source>
</evidence>
<dbReference type="NCBIfam" id="NF009980">
    <property type="entry name" value="PRK13446.1"/>
    <property type="match status" value="1"/>
</dbReference>
<dbReference type="InterPro" id="IPR001469">
    <property type="entry name" value="ATP_synth_F1_dsu/esu"/>
</dbReference>
<dbReference type="GO" id="GO:0046933">
    <property type="term" value="F:proton-transporting ATP synthase activity, rotational mechanism"/>
    <property type="evidence" value="ECO:0007669"/>
    <property type="project" value="UniProtKB-UniRule"/>
</dbReference>
<feature type="domain" description="ATP synthase F1 complex delta/epsilon subunit N-terminal" evidence="15">
    <location>
        <begin position="5"/>
        <end position="83"/>
    </location>
</feature>
<evidence type="ECO:0000256" key="4">
    <source>
        <dbReference type="ARBA" id="ARBA00022448"/>
    </source>
</evidence>
<evidence type="ECO:0000256" key="1">
    <source>
        <dbReference type="ARBA" id="ARBA00003543"/>
    </source>
</evidence>
<keyword evidence="4 11" id="KW-0813">Transport</keyword>
<evidence type="ECO:0000256" key="3">
    <source>
        <dbReference type="ARBA" id="ARBA00005712"/>
    </source>
</evidence>
<keyword evidence="5 11" id="KW-1003">Cell membrane</keyword>
<evidence type="ECO:0000256" key="6">
    <source>
        <dbReference type="ARBA" id="ARBA00022781"/>
    </source>
</evidence>
<feature type="domain" description="ATP synthase epsilon subunit C-terminal" evidence="14">
    <location>
        <begin position="87"/>
        <end position="129"/>
    </location>
</feature>
<organism evidence="16 17">
    <name type="scientific">Garciella nitratireducens DSM 15102</name>
    <dbReference type="NCBI Taxonomy" id="1121911"/>
    <lineage>
        <taxon>Bacteria</taxon>
        <taxon>Bacillati</taxon>
        <taxon>Bacillota</taxon>
        <taxon>Clostridia</taxon>
        <taxon>Eubacteriales</taxon>
        <taxon>Eubacteriaceae</taxon>
        <taxon>Garciella</taxon>
    </lineage>
</organism>
<evidence type="ECO:0000313" key="17">
    <source>
        <dbReference type="Proteomes" id="UP000196365"/>
    </source>
</evidence>
<dbReference type="NCBIfam" id="TIGR01216">
    <property type="entry name" value="ATP_synt_epsi"/>
    <property type="match status" value="1"/>
</dbReference>
<evidence type="ECO:0000256" key="13">
    <source>
        <dbReference type="SAM" id="Coils"/>
    </source>
</evidence>
<comment type="similarity">
    <text evidence="3 11 12">Belongs to the ATPase epsilon chain family.</text>
</comment>
<evidence type="ECO:0000259" key="14">
    <source>
        <dbReference type="Pfam" id="PF00401"/>
    </source>
</evidence>
<dbReference type="SUPFAM" id="SSF51344">
    <property type="entry name" value="Epsilon subunit of F1F0-ATP synthase N-terminal domain"/>
    <property type="match status" value="1"/>
</dbReference>
<keyword evidence="10 11" id="KW-0066">ATP synthesis</keyword>
<evidence type="ECO:0000256" key="11">
    <source>
        <dbReference type="HAMAP-Rule" id="MF_00530"/>
    </source>
</evidence>
<dbReference type="PANTHER" id="PTHR13822:SF10">
    <property type="entry name" value="ATP SYNTHASE EPSILON CHAIN, CHLOROPLASTIC"/>
    <property type="match status" value="1"/>
</dbReference>
<dbReference type="InterPro" id="IPR020546">
    <property type="entry name" value="ATP_synth_F1_dsu/esu_N"/>
</dbReference>
<evidence type="ECO:0000256" key="7">
    <source>
        <dbReference type="ARBA" id="ARBA00023065"/>
    </source>
</evidence>
<keyword evidence="13" id="KW-0175">Coiled coil</keyword>
<comment type="subunit">
    <text evidence="11 12">F-type ATPases have 2 components, CF(1) - the catalytic core - and CF(0) - the membrane proton channel. CF(1) has five subunits: alpha(3), beta(3), gamma(1), delta(1), epsilon(1). CF(0) has three main subunits: a, b and c.</text>
</comment>
<dbReference type="SUPFAM" id="SSF46604">
    <property type="entry name" value="Epsilon subunit of F1F0-ATP synthase C-terminal domain"/>
    <property type="match status" value="1"/>
</dbReference>
<dbReference type="Proteomes" id="UP000196365">
    <property type="component" value="Unassembled WGS sequence"/>
</dbReference>
<dbReference type="InterPro" id="IPR036771">
    <property type="entry name" value="ATPsynth_dsu/esu_N"/>
</dbReference>
<evidence type="ECO:0000256" key="5">
    <source>
        <dbReference type="ARBA" id="ARBA00022475"/>
    </source>
</evidence>
<evidence type="ECO:0000313" key="16">
    <source>
        <dbReference type="EMBL" id="SJZ67627.1"/>
    </source>
</evidence>
<name>A0A1T4ML89_9FIRM</name>
<dbReference type="InterPro" id="IPR020547">
    <property type="entry name" value="ATP_synth_F1_esu_C"/>
</dbReference>
<dbReference type="InterPro" id="IPR036794">
    <property type="entry name" value="ATP_F1_dsu/esu_C_sf"/>
</dbReference>
<dbReference type="FunFam" id="1.20.5.440:FF:000001">
    <property type="entry name" value="ATP synthase epsilon chain"/>
    <property type="match status" value="1"/>
</dbReference>
<dbReference type="GO" id="GO:0045259">
    <property type="term" value="C:proton-transporting ATP synthase complex"/>
    <property type="evidence" value="ECO:0007669"/>
    <property type="project" value="UniProtKB-KW"/>
</dbReference>
<dbReference type="Pfam" id="PF00401">
    <property type="entry name" value="ATP-synt_DE"/>
    <property type="match status" value="1"/>
</dbReference>
<feature type="coiled-coil region" evidence="13">
    <location>
        <begin position="91"/>
        <end position="118"/>
    </location>
</feature>
<keyword evidence="6 11" id="KW-0375">Hydrogen ion transport</keyword>
<comment type="subcellular location">
    <subcellularLocation>
        <location evidence="2 11">Cell membrane</location>
        <topology evidence="2 11">Peripheral membrane protein</topology>
    </subcellularLocation>
</comment>
<reference evidence="16 17" key="1">
    <citation type="submission" date="2017-02" db="EMBL/GenBank/DDBJ databases">
        <authorList>
            <person name="Peterson S.W."/>
        </authorList>
    </citation>
    <scope>NUCLEOTIDE SEQUENCE [LARGE SCALE GENOMIC DNA]</scope>
    <source>
        <strain evidence="16 17">DSM 15102</strain>
    </source>
</reference>
<evidence type="ECO:0000256" key="2">
    <source>
        <dbReference type="ARBA" id="ARBA00004202"/>
    </source>
</evidence>
<dbReference type="AlphaFoldDB" id="A0A1T4ML89"/>
<accession>A0A1T4ML89</accession>
<evidence type="ECO:0000256" key="10">
    <source>
        <dbReference type="ARBA" id="ARBA00023310"/>
    </source>
</evidence>
<evidence type="ECO:0000256" key="8">
    <source>
        <dbReference type="ARBA" id="ARBA00023136"/>
    </source>
</evidence>
<keyword evidence="9 11" id="KW-0139">CF(1)</keyword>
<dbReference type="HAMAP" id="MF_00530">
    <property type="entry name" value="ATP_synth_epsil_bac"/>
    <property type="match status" value="1"/>
</dbReference>
<proteinExistence type="inferred from homology"/>